<dbReference type="Proteomes" id="UP000015531">
    <property type="component" value="Unassembled WGS sequence"/>
</dbReference>
<reference evidence="1 2" key="1">
    <citation type="journal article" date="2013" name="Genome Announc.">
        <title>Draft Genome Sequence of Sphingobium lactosutens Strain DS20T, Isolated from a Hexachlorocyclohexane Dumpsite.</title>
        <authorList>
            <person name="Kumar R."/>
            <person name="Dwivedi V."/>
            <person name="Negi V."/>
            <person name="Khurana J.P."/>
            <person name="Lal R."/>
        </authorList>
    </citation>
    <scope>NUCLEOTIDE SEQUENCE [LARGE SCALE GENOMIC DNA]</scope>
    <source>
        <strain evidence="1 2">DS20</strain>
    </source>
</reference>
<protein>
    <submittedName>
        <fullName evidence="1">Uncharacterized protein</fullName>
    </submittedName>
</protein>
<accession>T0HUY7</accession>
<name>T0HUY7_9SPHN</name>
<keyword evidence="2" id="KW-1185">Reference proteome</keyword>
<gene>
    <name evidence="1" type="ORF">RLDS_05720</name>
</gene>
<comment type="caution">
    <text evidence="1">The sequence shown here is derived from an EMBL/GenBank/DDBJ whole genome shotgun (WGS) entry which is preliminary data.</text>
</comment>
<sequence>MQRNPCIRNVRVTRILMERTQHPNATIRDNKLERSPRYRIGDHACFGRAAMFVDIVLKFHHRPHQRGDEVWI</sequence>
<evidence type="ECO:0000313" key="1">
    <source>
        <dbReference type="EMBL" id="EQB16932.1"/>
    </source>
</evidence>
<organism evidence="1 2">
    <name type="scientific">Sphingobium lactosutens DS20</name>
    <dbReference type="NCBI Taxonomy" id="1331060"/>
    <lineage>
        <taxon>Bacteria</taxon>
        <taxon>Pseudomonadati</taxon>
        <taxon>Pseudomonadota</taxon>
        <taxon>Alphaproteobacteria</taxon>
        <taxon>Sphingomonadales</taxon>
        <taxon>Sphingomonadaceae</taxon>
        <taxon>Sphingobium</taxon>
    </lineage>
</organism>
<evidence type="ECO:0000313" key="2">
    <source>
        <dbReference type="Proteomes" id="UP000015531"/>
    </source>
</evidence>
<dbReference type="AlphaFoldDB" id="T0HUY7"/>
<proteinExistence type="predicted"/>
<dbReference type="EMBL" id="ATDP01000073">
    <property type="protein sequence ID" value="EQB16932.1"/>
    <property type="molecule type" value="Genomic_DNA"/>
</dbReference>